<evidence type="ECO:0000256" key="1">
    <source>
        <dbReference type="ARBA" id="ARBA00010634"/>
    </source>
</evidence>
<reference evidence="4" key="1">
    <citation type="submission" date="2019-02" db="EMBL/GenBank/DDBJ databases">
        <authorList>
            <person name="Gruber-Vodicka R. H."/>
            <person name="Seah K. B. B."/>
        </authorList>
    </citation>
    <scope>NUCLEOTIDE SEQUENCE</scope>
    <source>
        <strain evidence="4">BECK_BY7</strain>
    </source>
</reference>
<evidence type="ECO:0000313" key="4">
    <source>
        <dbReference type="EMBL" id="VFK20465.1"/>
    </source>
</evidence>
<dbReference type="InterPro" id="IPR007428">
    <property type="entry name" value="MlaA"/>
</dbReference>
<proteinExistence type="inferred from homology"/>
<protein>
    <submittedName>
        <fullName evidence="4">Phospholipid-binding lipoprotein MlaA</fullName>
    </submittedName>
</protein>
<keyword evidence="4" id="KW-0449">Lipoprotein</keyword>
<evidence type="ECO:0000256" key="2">
    <source>
        <dbReference type="ARBA" id="ARBA00022729"/>
    </source>
</evidence>
<feature type="signal peptide" evidence="3">
    <location>
        <begin position="1"/>
        <end position="29"/>
    </location>
</feature>
<sequence>MNRKKRFGIEIVLFLFLYMLASGYSGASAQEEGDGDPLKGMNEIFYGINDVLDKAFLEPVAEIYADHLPAGFQSGISNFFDNLAYPGVIINNILQGKIGNGIKSTGRFIINTIFGIGGLFDPATSLGLERQKEDFGQTLGVWGAGEGAYLVLPAIGPSSVRDTPGVVADIFTNLLYYAESSVMVPLIAVRAVERRADFLEVTRVRDKSLDPYLFTREAYRQRRMDLIYDGEPPYQYDVYEDDEESQ</sequence>
<dbReference type="PRINTS" id="PR01805">
    <property type="entry name" value="VACJLIPOPROT"/>
</dbReference>
<feature type="chain" id="PRO_5019530124" evidence="3">
    <location>
        <begin position="30"/>
        <end position="246"/>
    </location>
</feature>
<comment type="similarity">
    <text evidence="1">Belongs to the MlaA family.</text>
</comment>
<dbReference type="PANTHER" id="PTHR30035">
    <property type="entry name" value="LIPOPROTEIN VACJ-RELATED"/>
    <property type="match status" value="1"/>
</dbReference>
<organism evidence="4">
    <name type="scientific">Candidatus Kentrum sp. LFY</name>
    <dbReference type="NCBI Taxonomy" id="2126342"/>
    <lineage>
        <taxon>Bacteria</taxon>
        <taxon>Pseudomonadati</taxon>
        <taxon>Pseudomonadota</taxon>
        <taxon>Gammaproteobacteria</taxon>
        <taxon>Candidatus Kentrum</taxon>
    </lineage>
</organism>
<dbReference type="AlphaFoldDB" id="A0A450WTT4"/>
<dbReference type="GO" id="GO:0016020">
    <property type="term" value="C:membrane"/>
    <property type="evidence" value="ECO:0007669"/>
    <property type="project" value="InterPro"/>
</dbReference>
<gene>
    <name evidence="4" type="ORF">BECKLFY1418C_GA0070996_10733</name>
</gene>
<dbReference type="EMBL" id="CAADFN010000073">
    <property type="protein sequence ID" value="VFK20465.1"/>
    <property type="molecule type" value="Genomic_DNA"/>
</dbReference>
<dbReference type="Pfam" id="PF04333">
    <property type="entry name" value="MlaA"/>
    <property type="match status" value="1"/>
</dbReference>
<dbReference type="GO" id="GO:0120010">
    <property type="term" value="P:intermembrane phospholipid transfer"/>
    <property type="evidence" value="ECO:0007669"/>
    <property type="project" value="TreeGrafter"/>
</dbReference>
<name>A0A450WTT4_9GAMM</name>
<evidence type="ECO:0000256" key="3">
    <source>
        <dbReference type="SAM" id="SignalP"/>
    </source>
</evidence>
<dbReference type="PANTHER" id="PTHR30035:SF3">
    <property type="entry name" value="INTERMEMBRANE PHOSPHOLIPID TRANSPORT SYSTEM LIPOPROTEIN MLAA"/>
    <property type="match status" value="1"/>
</dbReference>
<accession>A0A450WTT4</accession>
<keyword evidence="2 3" id="KW-0732">Signal</keyword>